<dbReference type="OrthoDB" id="2872100at2759"/>
<evidence type="ECO:0000313" key="1">
    <source>
        <dbReference type="EMBL" id="KAG5641230.1"/>
    </source>
</evidence>
<proteinExistence type="predicted"/>
<comment type="caution">
    <text evidence="1">The sequence shown here is derived from an EMBL/GenBank/DDBJ whole genome shotgun (WGS) entry which is preliminary data.</text>
</comment>
<name>A0A9P7G5K2_9AGAR</name>
<dbReference type="EMBL" id="JABCKV010000356">
    <property type="protein sequence ID" value="KAG5641230.1"/>
    <property type="molecule type" value="Genomic_DNA"/>
</dbReference>
<gene>
    <name evidence="1" type="ORF">DXG03_005687</name>
</gene>
<dbReference type="AlphaFoldDB" id="A0A9P7G5K2"/>
<evidence type="ECO:0000313" key="2">
    <source>
        <dbReference type="Proteomes" id="UP000775547"/>
    </source>
</evidence>
<sequence>MKLVMFVMGYDAFRREHWPSQRLPKLRNIEKETPREVVFLVRGVPFEDDSQLDPTCDKHKHLWTPNDTDKAKFEVFKSFVESVGAKAPDAARLGFASIEDIHPAFDNRFF</sequence>
<organism evidence="1 2">
    <name type="scientific">Asterophora parasitica</name>
    <dbReference type="NCBI Taxonomy" id="117018"/>
    <lineage>
        <taxon>Eukaryota</taxon>
        <taxon>Fungi</taxon>
        <taxon>Dikarya</taxon>
        <taxon>Basidiomycota</taxon>
        <taxon>Agaricomycotina</taxon>
        <taxon>Agaricomycetes</taxon>
        <taxon>Agaricomycetidae</taxon>
        <taxon>Agaricales</taxon>
        <taxon>Tricholomatineae</taxon>
        <taxon>Lyophyllaceae</taxon>
        <taxon>Asterophora</taxon>
    </lineage>
</organism>
<reference evidence="1" key="2">
    <citation type="submission" date="2021-10" db="EMBL/GenBank/DDBJ databases">
        <title>Phylogenomics reveals ancestral predisposition of the termite-cultivated fungus Termitomyces towards a domesticated lifestyle.</title>
        <authorList>
            <person name="Auxier B."/>
            <person name="Grum-Grzhimaylo A."/>
            <person name="Cardenas M.E."/>
            <person name="Lodge J.D."/>
            <person name="Laessoe T."/>
            <person name="Pedersen O."/>
            <person name="Smith M.E."/>
            <person name="Kuyper T.W."/>
            <person name="Franco-Molano E.A."/>
            <person name="Baroni T.J."/>
            <person name="Aanen D.K."/>
        </authorList>
    </citation>
    <scope>NUCLEOTIDE SEQUENCE</scope>
    <source>
        <strain evidence="1">AP01</strain>
        <tissue evidence="1">Mycelium</tissue>
    </source>
</reference>
<reference evidence="1" key="1">
    <citation type="submission" date="2020-07" db="EMBL/GenBank/DDBJ databases">
        <authorList>
            <person name="Nieuwenhuis M."/>
            <person name="Van De Peppel L.J.J."/>
        </authorList>
    </citation>
    <scope>NUCLEOTIDE SEQUENCE</scope>
    <source>
        <strain evidence="1">AP01</strain>
        <tissue evidence="1">Mycelium</tissue>
    </source>
</reference>
<accession>A0A9P7G5K2</accession>
<keyword evidence="2" id="KW-1185">Reference proteome</keyword>
<protein>
    <submittedName>
        <fullName evidence="1">Uncharacterized protein</fullName>
    </submittedName>
</protein>
<dbReference type="Proteomes" id="UP000775547">
    <property type="component" value="Unassembled WGS sequence"/>
</dbReference>